<sequence length="269" mass="28441">MTTRGDQKAGLANATAAAPELEAAAISEAGGRLGEKLRTHYHASLPTWQFIVVYPALLGGVVVLIGGGGLGGLLGGASVGVPLAILGAALLAGSIIAMLVLPKRRTAMVIFENGFARALPGAVDVVPWTEVQDLYISITRTYIHTQNNWRIDHLYTVERAGRPDIVLLSGWTDTTELAEALETGVARAKLPAAQQALAAGGEVPFKDFTVRADGLIWSGTLTPWSQITGVERSYDDAKIQSGGRTLVGFSYGKLTNARLFLSLVQHLRG</sequence>
<dbReference type="Pfam" id="PF20226">
    <property type="entry name" value="DUF6585"/>
    <property type="match status" value="1"/>
</dbReference>
<proteinExistence type="predicted"/>
<accession>A0AAE4AWU6</accession>
<dbReference type="InterPro" id="IPR046492">
    <property type="entry name" value="DUF6585"/>
</dbReference>
<keyword evidence="3" id="KW-1185">Reference proteome</keyword>
<evidence type="ECO:0000256" key="1">
    <source>
        <dbReference type="SAM" id="Phobius"/>
    </source>
</evidence>
<keyword evidence="1" id="KW-0472">Membrane</keyword>
<comment type="caution">
    <text evidence="2">The sequence shown here is derived from an EMBL/GenBank/DDBJ whole genome shotgun (WGS) entry which is preliminary data.</text>
</comment>
<dbReference type="EMBL" id="JAUSUZ010000001">
    <property type="protein sequence ID" value="MDQ0366330.1"/>
    <property type="molecule type" value="Genomic_DNA"/>
</dbReference>
<feature type="transmembrane region" description="Helical" evidence="1">
    <location>
        <begin position="51"/>
        <end position="74"/>
    </location>
</feature>
<keyword evidence="1" id="KW-1133">Transmembrane helix</keyword>
<dbReference type="RefSeq" id="WP_307239573.1">
    <property type="nucleotide sequence ID" value="NZ_JAUSUZ010000001.1"/>
</dbReference>
<evidence type="ECO:0000313" key="3">
    <source>
        <dbReference type="Proteomes" id="UP001240236"/>
    </source>
</evidence>
<organism evidence="2 3">
    <name type="scientific">Catenuloplanes indicus</name>
    <dbReference type="NCBI Taxonomy" id="137267"/>
    <lineage>
        <taxon>Bacteria</taxon>
        <taxon>Bacillati</taxon>
        <taxon>Actinomycetota</taxon>
        <taxon>Actinomycetes</taxon>
        <taxon>Micromonosporales</taxon>
        <taxon>Micromonosporaceae</taxon>
        <taxon>Catenuloplanes</taxon>
    </lineage>
</organism>
<dbReference type="AlphaFoldDB" id="A0AAE4AWU6"/>
<keyword evidence="1" id="KW-0812">Transmembrane</keyword>
<gene>
    <name evidence="2" type="ORF">J2S42_002999</name>
</gene>
<reference evidence="2 3" key="1">
    <citation type="submission" date="2023-07" db="EMBL/GenBank/DDBJ databases">
        <title>Sequencing the genomes of 1000 actinobacteria strains.</title>
        <authorList>
            <person name="Klenk H.-P."/>
        </authorList>
    </citation>
    <scope>NUCLEOTIDE SEQUENCE [LARGE SCALE GENOMIC DNA]</scope>
    <source>
        <strain evidence="2 3">DSM 44709</strain>
    </source>
</reference>
<name>A0AAE4AWU6_9ACTN</name>
<evidence type="ECO:0000313" key="2">
    <source>
        <dbReference type="EMBL" id="MDQ0366330.1"/>
    </source>
</evidence>
<protein>
    <submittedName>
        <fullName evidence="2">Uncharacterized protein</fullName>
    </submittedName>
</protein>
<feature type="transmembrane region" description="Helical" evidence="1">
    <location>
        <begin position="80"/>
        <end position="101"/>
    </location>
</feature>
<dbReference type="Proteomes" id="UP001240236">
    <property type="component" value="Unassembled WGS sequence"/>
</dbReference>